<accession>A0A7I8DDQ5</accession>
<protein>
    <recommendedName>
        <fullName evidence="4">Spore coat protein</fullName>
    </recommendedName>
</protein>
<dbReference type="KEGG" id="eff:skT53_33130"/>
<keyword evidence="3" id="KW-1185">Reference proteome</keyword>
<dbReference type="Proteomes" id="UP000593802">
    <property type="component" value="Chromosome"/>
</dbReference>
<gene>
    <name evidence="2" type="ORF">skT53_33130</name>
</gene>
<organism evidence="2 3">
    <name type="scientific">Effusibacillus dendaii</name>
    <dbReference type="NCBI Taxonomy" id="2743772"/>
    <lineage>
        <taxon>Bacteria</taxon>
        <taxon>Bacillati</taxon>
        <taxon>Bacillota</taxon>
        <taxon>Bacilli</taxon>
        <taxon>Bacillales</taxon>
        <taxon>Alicyclobacillaceae</taxon>
        <taxon>Effusibacillus</taxon>
    </lineage>
</organism>
<name>A0A7I8DDQ5_9BACL</name>
<dbReference type="AlphaFoldDB" id="A0A7I8DDQ5"/>
<feature type="region of interest" description="Disordered" evidence="1">
    <location>
        <begin position="140"/>
        <end position="199"/>
    </location>
</feature>
<evidence type="ECO:0008006" key="4">
    <source>
        <dbReference type="Google" id="ProtNLM"/>
    </source>
</evidence>
<feature type="region of interest" description="Disordered" evidence="1">
    <location>
        <begin position="237"/>
        <end position="308"/>
    </location>
</feature>
<proteinExistence type="predicted"/>
<evidence type="ECO:0000313" key="3">
    <source>
        <dbReference type="Proteomes" id="UP000593802"/>
    </source>
</evidence>
<sequence>MFKLLEKWLSHTVRFDQTGDTGVVGLLVNVQSDYATLYTQSKQLINYPFSHIKSFSSDITEHIVDESTLDETFPTNFYELLGSLKNRMVRVENGDSSKSGVLLDVNEEYIQIMLSMKEMIYYPINQIKNISPVLVYKKSTENTDSDTEKTKTTESKNENGKPDSPQNTNTESKDSFKGISNDKGISRDNPKVLFKKDQEQRETFPEFRFPFKHESIRRSKFELKPIAKFNLKSAIQKAAHKAEPKTEHRAEPKTLPKIVQKTVQKAEPVKSNPKPSLFKKRSKRKNQRSGKTLNWRKKSFAHDIEEEE</sequence>
<feature type="compositionally biased region" description="Basic residues" evidence="1">
    <location>
        <begin position="277"/>
        <end position="299"/>
    </location>
</feature>
<dbReference type="EMBL" id="AP023366">
    <property type="protein sequence ID" value="BCJ88328.1"/>
    <property type="molecule type" value="Genomic_DNA"/>
</dbReference>
<evidence type="ECO:0000256" key="1">
    <source>
        <dbReference type="SAM" id="MobiDB-lite"/>
    </source>
</evidence>
<dbReference type="RefSeq" id="WP_200758954.1">
    <property type="nucleotide sequence ID" value="NZ_AP023366.1"/>
</dbReference>
<feature type="compositionally biased region" description="Basic and acidic residues" evidence="1">
    <location>
        <begin position="184"/>
        <end position="199"/>
    </location>
</feature>
<feature type="compositionally biased region" description="Basic and acidic residues" evidence="1">
    <location>
        <begin position="240"/>
        <end position="254"/>
    </location>
</feature>
<reference evidence="2 3" key="1">
    <citation type="submission" date="2020-08" db="EMBL/GenBank/DDBJ databases">
        <title>Complete Genome Sequence of Effusibacillus dendaii Strain skT53, Isolated from Farmland soil.</title>
        <authorList>
            <person name="Konishi T."/>
            <person name="Kawasaki H."/>
        </authorList>
    </citation>
    <scope>NUCLEOTIDE SEQUENCE [LARGE SCALE GENOMIC DNA]</scope>
    <source>
        <strain evidence="3">skT53</strain>
    </source>
</reference>
<feature type="compositionally biased region" description="Basic and acidic residues" evidence="1">
    <location>
        <begin position="140"/>
        <end position="161"/>
    </location>
</feature>
<evidence type="ECO:0000313" key="2">
    <source>
        <dbReference type="EMBL" id="BCJ88328.1"/>
    </source>
</evidence>